<evidence type="ECO:0000313" key="1">
    <source>
        <dbReference type="EMBL" id="VBB46822.1"/>
    </source>
</evidence>
<accession>A0A653AFI7</accession>
<organism evidence="1">
    <name type="scientific">uncultured Paludibacter sp</name>
    <dbReference type="NCBI Taxonomy" id="497635"/>
    <lineage>
        <taxon>Bacteria</taxon>
        <taxon>Pseudomonadati</taxon>
        <taxon>Bacteroidota</taxon>
        <taxon>Bacteroidia</taxon>
        <taxon>Bacteroidales</taxon>
        <taxon>Paludibacteraceae</taxon>
        <taxon>Paludibacter</taxon>
        <taxon>environmental samples</taxon>
    </lineage>
</organism>
<sequence>MICKNNRKNVKHLLWVFIFSFIIVLPVFSQIEANLSQYMFHSATFNPASIGDNGMINVTGQQRFQWIGIPGAPQTTYFTINAPFNFGKNTQAVGINFLIDKAGAFKNQSANIQYSFKKKVGEGILSLGAGIGFMGLGISKDSLENTLQSEYHDHSDKPDNAVPEKDENGMGLDLSAGLFYSTQKYYAGISYVHLNNPSFHLGDKTVFHASGIAYLTGGFDINFENPKFILKSSSLAKSDFTTWQVDLSSRLEYDKKFWGGLSYRFQDAVIVFAGLNVLNGITIGYAYDLPTGALLTVSSGSHEVFLSYSFAFDTSKNKNKYKSIRIL</sequence>
<dbReference type="NCBIfam" id="TIGR03519">
    <property type="entry name" value="T9SS_PorP_fam"/>
    <property type="match status" value="1"/>
</dbReference>
<reference evidence="1" key="1">
    <citation type="submission" date="2018-07" db="EMBL/GenBank/DDBJ databases">
        <authorList>
            <consortium name="Genoscope - CEA"/>
            <person name="William W."/>
        </authorList>
    </citation>
    <scope>NUCLEOTIDE SEQUENCE</scope>
    <source>
        <strain evidence="1">IK1</strain>
    </source>
</reference>
<dbReference type="InterPro" id="IPR019861">
    <property type="entry name" value="PorP/SprF_Bacteroidetes"/>
</dbReference>
<proteinExistence type="predicted"/>
<dbReference type="Pfam" id="PF11751">
    <property type="entry name" value="PorP_SprF"/>
    <property type="match status" value="1"/>
</dbReference>
<dbReference type="EMBL" id="UPXZ01000036">
    <property type="protein sequence ID" value="VBB46822.1"/>
    <property type="molecule type" value="Genomic_DNA"/>
</dbReference>
<protein>
    <submittedName>
        <fullName evidence="1">Putative membrane protein</fullName>
    </submittedName>
</protein>
<gene>
    <name evidence="1" type="ORF">TRIP_D410085</name>
</gene>
<name>A0A653AFI7_9BACT</name>
<dbReference type="AlphaFoldDB" id="A0A653AFI7"/>